<dbReference type="AlphaFoldDB" id="A0AAU8FNW5"/>
<protein>
    <submittedName>
        <fullName evidence="1">DUF1697 domain-containing protein</fullName>
    </submittedName>
</protein>
<organism evidence="1">
    <name type="scientific">Dyadobacter sp. 676</name>
    <dbReference type="NCBI Taxonomy" id="3088362"/>
    <lineage>
        <taxon>Bacteria</taxon>
        <taxon>Pseudomonadati</taxon>
        <taxon>Bacteroidota</taxon>
        <taxon>Cytophagia</taxon>
        <taxon>Cytophagales</taxon>
        <taxon>Spirosomataceae</taxon>
        <taxon>Dyadobacter</taxon>
    </lineage>
</organism>
<dbReference type="PANTHER" id="PTHR36439:SF1">
    <property type="entry name" value="DUF1697 DOMAIN-CONTAINING PROTEIN"/>
    <property type="match status" value="1"/>
</dbReference>
<accession>A0AAU8FNW5</accession>
<reference evidence="1" key="1">
    <citation type="submission" date="2024-06" db="EMBL/GenBank/DDBJ databases">
        <title>Sequencing and assembly of the genome of Dyadobacter sp. strain 676, a symbiont of Cyamopsis tetragonoloba.</title>
        <authorList>
            <person name="Guro P."/>
            <person name="Sazanova A."/>
            <person name="Kuznetsova I."/>
            <person name="Belimov A."/>
            <person name="Safronova V."/>
        </authorList>
    </citation>
    <scope>NUCLEOTIDE SEQUENCE</scope>
    <source>
        <strain evidence="1">676</strain>
    </source>
</reference>
<dbReference type="RefSeq" id="WP_353720985.1">
    <property type="nucleotide sequence ID" value="NZ_CP159289.1"/>
</dbReference>
<dbReference type="Pfam" id="PF08002">
    <property type="entry name" value="DUF1697"/>
    <property type="match status" value="1"/>
</dbReference>
<proteinExistence type="predicted"/>
<dbReference type="PIRSF" id="PIRSF008502">
    <property type="entry name" value="UCP008502"/>
    <property type="match status" value="1"/>
</dbReference>
<dbReference type="EMBL" id="CP159289">
    <property type="protein sequence ID" value="XCH25687.1"/>
    <property type="molecule type" value="Genomic_DNA"/>
</dbReference>
<gene>
    <name evidence="1" type="ORF">ABV298_04460</name>
</gene>
<dbReference type="Gene3D" id="3.30.70.1280">
    <property type="entry name" value="SP0830-like domains"/>
    <property type="match status" value="1"/>
</dbReference>
<dbReference type="SUPFAM" id="SSF160379">
    <property type="entry name" value="SP0830-like"/>
    <property type="match status" value="1"/>
</dbReference>
<dbReference type="InterPro" id="IPR012545">
    <property type="entry name" value="DUF1697"/>
</dbReference>
<sequence length="182" mass="20713">MPNETYIAILRGVNVGSTQVKMAVLQKIFEDAGYEKVQTYIQSGNVLFDTRRTDTLKLARDVEALLRSELKAEIPVLVLDTGALREIHESNPFIVGRNEDIGKLHVTFLAEQPETSRLDKLERDKYLPDEFLPGEKAIYLFCPNGYGRTKLHNNFFESKLKVTATTRNWKTVTELLRLAAGR</sequence>
<evidence type="ECO:0000313" key="1">
    <source>
        <dbReference type="EMBL" id="XCH25687.1"/>
    </source>
</evidence>
<name>A0AAU8FNW5_9BACT</name>
<dbReference type="PANTHER" id="PTHR36439">
    <property type="entry name" value="BLL4334 PROTEIN"/>
    <property type="match status" value="1"/>
</dbReference>